<sequence>CCGICVPAGLSRKTTCFPSTVSCSAGKRLRTDCIS</sequence>
<accession>A0A383F042</accession>
<dbReference type="EMBL" id="UINC01230287">
    <property type="protein sequence ID" value="SVE62351.1"/>
    <property type="molecule type" value="Genomic_DNA"/>
</dbReference>
<proteinExistence type="predicted"/>
<evidence type="ECO:0000313" key="1">
    <source>
        <dbReference type="EMBL" id="SVE62351.1"/>
    </source>
</evidence>
<gene>
    <name evidence="1" type="ORF">METZ01_LOCUS515205</name>
</gene>
<dbReference type="AlphaFoldDB" id="A0A383F042"/>
<feature type="non-terminal residue" evidence="1">
    <location>
        <position position="35"/>
    </location>
</feature>
<name>A0A383F042_9ZZZZ</name>
<reference evidence="1" key="1">
    <citation type="submission" date="2018-05" db="EMBL/GenBank/DDBJ databases">
        <authorList>
            <person name="Lanie J.A."/>
            <person name="Ng W.-L."/>
            <person name="Kazmierczak K.M."/>
            <person name="Andrzejewski T.M."/>
            <person name="Davidsen T.M."/>
            <person name="Wayne K.J."/>
            <person name="Tettelin H."/>
            <person name="Glass J.I."/>
            <person name="Rusch D."/>
            <person name="Podicherti R."/>
            <person name="Tsui H.-C.T."/>
            <person name="Winkler M.E."/>
        </authorList>
    </citation>
    <scope>NUCLEOTIDE SEQUENCE</scope>
</reference>
<feature type="non-terminal residue" evidence="1">
    <location>
        <position position="1"/>
    </location>
</feature>
<organism evidence="1">
    <name type="scientific">marine metagenome</name>
    <dbReference type="NCBI Taxonomy" id="408172"/>
    <lineage>
        <taxon>unclassified sequences</taxon>
        <taxon>metagenomes</taxon>
        <taxon>ecological metagenomes</taxon>
    </lineage>
</organism>
<protein>
    <submittedName>
        <fullName evidence="1">Uncharacterized protein</fullName>
    </submittedName>
</protein>